<feature type="transmembrane region" description="Helical" evidence="1">
    <location>
        <begin position="17"/>
        <end position="35"/>
    </location>
</feature>
<keyword evidence="1" id="KW-1133">Transmembrane helix</keyword>
<reference evidence="2 3" key="1">
    <citation type="submission" date="2023-01" db="EMBL/GenBank/DDBJ databases">
        <authorList>
            <person name="Whitehead M."/>
        </authorList>
    </citation>
    <scope>NUCLEOTIDE SEQUENCE [LARGE SCALE GENOMIC DNA]</scope>
</reference>
<proteinExistence type="predicted"/>
<evidence type="ECO:0000256" key="1">
    <source>
        <dbReference type="SAM" id="Phobius"/>
    </source>
</evidence>
<keyword evidence="1" id="KW-0472">Membrane</keyword>
<gene>
    <name evidence="2" type="ORF">MEUPH1_LOCUS17468</name>
</gene>
<comment type="caution">
    <text evidence="2">The sequence shown here is derived from an EMBL/GenBank/DDBJ whole genome shotgun (WGS) entry which is preliminary data.</text>
</comment>
<dbReference type="Proteomes" id="UP001160148">
    <property type="component" value="Unassembled WGS sequence"/>
</dbReference>
<dbReference type="EMBL" id="CARXXK010000003">
    <property type="protein sequence ID" value="CAI6362397.1"/>
    <property type="molecule type" value="Genomic_DNA"/>
</dbReference>
<sequence length="93" mass="10896">MDENHRKYIEVQRNNGYLLYVITTIILITISIFWIKKINEIITRRNTKKIQNSEESIQLQATAPTMEPSELVPIGETTDKNDLALYPKLRTDF</sequence>
<name>A0AAV0X411_9HEMI</name>
<organism evidence="2 3">
    <name type="scientific">Macrosiphum euphorbiae</name>
    <name type="common">potato aphid</name>
    <dbReference type="NCBI Taxonomy" id="13131"/>
    <lineage>
        <taxon>Eukaryota</taxon>
        <taxon>Metazoa</taxon>
        <taxon>Ecdysozoa</taxon>
        <taxon>Arthropoda</taxon>
        <taxon>Hexapoda</taxon>
        <taxon>Insecta</taxon>
        <taxon>Pterygota</taxon>
        <taxon>Neoptera</taxon>
        <taxon>Paraneoptera</taxon>
        <taxon>Hemiptera</taxon>
        <taxon>Sternorrhyncha</taxon>
        <taxon>Aphidomorpha</taxon>
        <taxon>Aphidoidea</taxon>
        <taxon>Aphididae</taxon>
        <taxon>Macrosiphini</taxon>
        <taxon>Macrosiphum</taxon>
    </lineage>
</organism>
<keyword evidence="1" id="KW-0812">Transmembrane</keyword>
<keyword evidence="3" id="KW-1185">Reference proteome</keyword>
<protein>
    <submittedName>
        <fullName evidence="2">Uncharacterized protein</fullName>
    </submittedName>
</protein>
<dbReference type="AlphaFoldDB" id="A0AAV0X411"/>
<accession>A0AAV0X411</accession>
<evidence type="ECO:0000313" key="2">
    <source>
        <dbReference type="EMBL" id="CAI6362397.1"/>
    </source>
</evidence>
<evidence type="ECO:0000313" key="3">
    <source>
        <dbReference type="Proteomes" id="UP001160148"/>
    </source>
</evidence>